<evidence type="ECO:0000256" key="6">
    <source>
        <dbReference type="SAM" id="Phobius"/>
    </source>
</evidence>
<evidence type="ECO:0000256" key="4">
    <source>
        <dbReference type="ARBA" id="ARBA00023136"/>
    </source>
</evidence>
<dbReference type="Pfam" id="PF12698">
    <property type="entry name" value="ABC2_membrane_3"/>
    <property type="match status" value="1"/>
</dbReference>
<keyword evidence="4 6" id="KW-0472">Membrane</keyword>
<evidence type="ECO:0000256" key="1">
    <source>
        <dbReference type="ARBA" id="ARBA00004141"/>
    </source>
</evidence>
<evidence type="ECO:0000313" key="9">
    <source>
        <dbReference type="Proteomes" id="UP000696294"/>
    </source>
</evidence>
<gene>
    <name evidence="8" type="ORF">HCN51_52420</name>
</gene>
<sequence>MGSYLRLELARGFRNPVGLIMTTFFPLGLYLLFTLVLDVAPKGIGDVGAYTMVSMATYGAMGSALFIGGAIALERSKGWLAQLAVTPLPAHGYVAAKLVSGAVTVLPSIVVVLAGGALLTGVRLPLGTWPLLVVLIWAGALPFAALGTAFGYSIKGQVASLAMMIVYFVLTVLGGLWLPVESMPEGMRVVAEYSPAYAAGSLGWRALDGLAPSGSSSGSSLAVLAAWTVLFAALALWRYRRAV</sequence>
<evidence type="ECO:0000256" key="2">
    <source>
        <dbReference type="ARBA" id="ARBA00022692"/>
    </source>
</evidence>
<keyword evidence="9" id="KW-1185">Reference proteome</keyword>
<feature type="transmembrane region" description="Helical" evidence="6">
    <location>
        <begin position="218"/>
        <end position="237"/>
    </location>
</feature>
<feature type="transmembrane region" description="Helical" evidence="6">
    <location>
        <begin position="49"/>
        <end position="73"/>
    </location>
</feature>
<feature type="transmembrane region" description="Helical" evidence="6">
    <location>
        <begin position="94"/>
        <end position="119"/>
    </location>
</feature>
<comment type="caution">
    <text evidence="8">The sequence shown here is derived from an EMBL/GenBank/DDBJ whole genome shotgun (WGS) entry which is preliminary data.</text>
</comment>
<comment type="subcellular location">
    <subcellularLocation>
        <location evidence="1">Membrane</location>
        <topology evidence="1">Multi-pass membrane protein</topology>
    </subcellularLocation>
</comment>
<dbReference type="InterPro" id="IPR051784">
    <property type="entry name" value="Nod_factor_ABC_transporter"/>
</dbReference>
<feature type="domain" description="ABC-2 type transporter transmembrane" evidence="7">
    <location>
        <begin position="49"/>
        <end position="237"/>
    </location>
</feature>
<feature type="transmembrane region" description="Helical" evidence="6">
    <location>
        <begin position="161"/>
        <end position="180"/>
    </location>
</feature>
<dbReference type="InterPro" id="IPR013525">
    <property type="entry name" value="ABC2_TM"/>
</dbReference>
<keyword evidence="3 6" id="KW-1133">Transmembrane helix</keyword>
<name>A0ABX1BRW0_9ACTN</name>
<keyword evidence="5" id="KW-0046">Antibiotic resistance</keyword>
<dbReference type="InterPro" id="IPR000412">
    <property type="entry name" value="ABC_2_transport"/>
</dbReference>
<dbReference type="PIRSF" id="PIRSF006648">
    <property type="entry name" value="DrrB"/>
    <property type="match status" value="1"/>
</dbReference>
<dbReference type="PANTHER" id="PTHR43229">
    <property type="entry name" value="NODULATION PROTEIN J"/>
    <property type="match status" value="1"/>
</dbReference>
<evidence type="ECO:0000256" key="5">
    <source>
        <dbReference type="ARBA" id="ARBA00023251"/>
    </source>
</evidence>
<keyword evidence="2 6" id="KW-0812">Transmembrane</keyword>
<feature type="transmembrane region" description="Helical" evidence="6">
    <location>
        <begin position="131"/>
        <end position="154"/>
    </location>
</feature>
<accession>A0ABX1BRW0</accession>
<reference evidence="8 9" key="1">
    <citation type="submission" date="2020-03" db="EMBL/GenBank/DDBJ databases">
        <title>WGS of actinomycetes isolated from Thailand.</title>
        <authorList>
            <person name="Thawai C."/>
        </authorList>
    </citation>
    <scope>NUCLEOTIDE SEQUENCE [LARGE SCALE GENOMIC DNA]</scope>
    <source>
        <strain evidence="8 9">FMUSA5-5</strain>
    </source>
</reference>
<evidence type="ECO:0000313" key="8">
    <source>
        <dbReference type="EMBL" id="NJP97938.1"/>
    </source>
</evidence>
<dbReference type="EMBL" id="JAATEP010000077">
    <property type="protein sequence ID" value="NJP97938.1"/>
    <property type="molecule type" value="Genomic_DNA"/>
</dbReference>
<protein>
    <submittedName>
        <fullName evidence="8">ABC transporter permease</fullName>
    </submittedName>
</protein>
<feature type="transmembrane region" description="Helical" evidence="6">
    <location>
        <begin position="12"/>
        <end position="37"/>
    </location>
</feature>
<dbReference type="PANTHER" id="PTHR43229:SF2">
    <property type="entry name" value="NODULATION PROTEIN J"/>
    <property type="match status" value="1"/>
</dbReference>
<dbReference type="RefSeq" id="WP_168020912.1">
    <property type="nucleotide sequence ID" value="NZ_JAATEP010000077.1"/>
</dbReference>
<proteinExistence type="predicted"/>
<dbReference type="Proteomes" id="UP000696294">
    <property type="component" value="Unassembled WGS sequence"/>
</dbReference>
<organism evidence="8 9">
    <name type="scientific">Nonomuraea composti</name>
    <dbReference type="NCBI Taxonomy" id="2720023"/>
    <lineage>
        <taxon>Bacteria</taxon>
        <taxon>Bacillati</taxon>
        <taxon>Actinomycetota</taxon>
        <taxon>Actinomycetes</taxon>
        <taxon>Streptosporangiales</taxon>
        <taxon>Streptosporangiaceae</taxon>
        <taxon>Nonomuraea</taxon>
    </lineage>
</organism>
<evidence type="ECO:0000256" key="3">
    <source>
        <dbReference type="ARBA" id="ARBA00022989"/>
    </source>
</evidence>
<evidence type="ECO:0000259" key="7">
    <source>
        <dbReference type="Pfam" id="PF12698"/>
    </source>
</evidence>